<dbReference type="EMBL" id="NTRR01000061">
    <property type="protein sequence ID" value="PFE08652.1"/>
    <property type="molecule type" value="Genomic_DNA"/>
</dbReference>
<dbReference type="Proteomes" id="UP000220032">
    <property type="component" value="Unassembled WGS sequence"/>
</dbReference>
<evidence type="ECO:0000313" key="2">
    <source>
        <dbReference type="Proteomes" id="UP000220032"/>
    </source>
</evidence>
<dbReference type="RefSeq" id="WP_098343796.1">
    <property type="nucleotide sequence ID" value="NZ_NTRR01000061.1"/>
</dbReference>
<sequence length="169" mass="19289">MRLYILEIITAHKISFLNATSTETAIETFQGIYKQYAEQVPFHVREVHPSEKIIMDKMTGEIHCIGDNSIFKKCLENLMHLHAPIDWVPSLELNQSVKSNPLSFTIDEACLVKGNPQYNEVGIDVWKSILQVSLNDRGEFWNALKSFLNIDVLSVSELEGLIKVKENRS</sequence>
<proteinExistence type="predicted"/>
<comment type="caution">
    <text evidence="1">The sequence shown here is derived from an EMBL/GenBank/DDBJ whole genome shotgun (WGS) entry which is preliminary data.</text>
</comment>
<reference evidence="1 2" key="1">
    <citation type="submission" date="2017-09" db="EMBL/GenBank/DDBJ databases">
        <title>Large-scale bioinformatics analysis of Bacillus genomes uncovers conserved roles of natural products in bacterial physiology.</title>
        <authorList>
            <consortium name="Agbiome Team Llc"/>
            <person name="Bleich R.M."/>
            <person name="Grubbs K.J."/>
            <person name="Santa Maria K.C."/>
            <person name="Allen S.E."/>
            <person name="Farag S."/>
            <person name="Shank E.A."/>
            <person name="Bowers A."/>
        </authorList>
    </citation>
    <scope>NUCLEOTIDE SEQUENCE [LARGE SCALE GENOMIC DNA]</scope>
    <source>
        <strain evidence="1 2">AFS022681</strain>
    </source>
</reference>
<dbReference type="AlphaFoldDB" id="A0A2A8ZT55"/>
<organism evidence="1 2">
    <name type="scientific">Bacillus cereus</name>
    <dbReference type="NCBI Taxonomy" id="1396"/>
    <lineage>
        <taxon>Bacteria</taxon>
        <taxon>Bacillati</taxon>
        <taxon>Bacillota</taxon>
        <taxon>Bacilli</taxon>
        <taxon>Bacillales</taxon>
        <taxon>Bacillaceae</taxon>
        <taxon>Bacillus</taxon>
        <taxon>Bacillus cereus group</taxon>
    </lineage>
</organism>
<protein>
    <submittedName>
        <fullName evidence="1">Uncharacterized protein</fullName>
    </submittedName>
</protein>
<gene>
    <name evidence="1" type="ORF">CN307_27735</name>
</gene>
<accession>A0A2A8ZT55</accession>
<evidence type="ECO:0000313" key="1">
    <source>
        <dbReference type="EMBL" id="PFE08652.1"/>
    </source>
</evidence>
<name>A0A2A8ZT55_BACCE</name>